<dbReference type="Pfam" id="PF00107">
    <property type="entry name" value="ADH_zinc_N"/>
    <property type="match status" value="1"/>
</dbReference>
<feature type="domain" description="Enoyl reductase (ER)" evidence="7">
    <location>
        <begin position="14"/>
        <end position="368"/>
    </location>
</feature>
<evidence type="ECO:0000256" key="6">
    <source>
        <dbReference type="RuleBase" id="RU361277"/>
    </source>
</evidence>
<evidence type="ECO:0000256" key="2">
    <source>
        <dbReference type="ARBA" id="ARBA00008072"/>
    </source>
</evidence>
<dbReference type="InterPro" id="IPR036291">
    <property type="entry name" value="NAD(P)-bd_dom_sf"/>
</dbReference>
<comment type="similarity">
    <text evidence="2 6">Belongs to the zinc-containing alcohol dehydrogenase family.</text>
</comment>
<comment type="caution">
    <text evidence="8">The sequence shown here is derived from an EMBL/GenBank/DDBJ whole genome shotgun (WGS) entry which is preliminary data.</text>
</comment>
<dbReference type="Gene3D" id="3.40.50.720">
    <property type="entry name" value="NAD(P)-binding Rossmann-like Domain"/>
    <property type="match status" value="1"/>
</dbReference>
<protein>
    <submittedName>
        <fullName evidence="8">Aryl-alcohol dehydrogenase</fullName>
    </submittedName>
</protein>
<keyword evidence="4 6" id="KW-0862">Zinc</keyword>
<dbReference type="InterPro" id="IPR011032">
    <property type="entry name" value="GroES-like_sf"/>
</dbReference>
<evidence type="ECO:0000256" key="3">
    <source>
        <dbReference type="ARBA" id="ARBA00022723"/>
    </source>
</evidence>
<dbReference type="CDD" id="cd08278">
    <property type="entry name" value="benzyl_alcohol_DH"/>
    <property type="match status" value="1"/>
</dbReference>
<keyword evidence="3 6" id="KW-0479">Metal-binding</keyword>
<evidence type="ECO:0000259" key="7">
    <source>
        <dbReference type="SMART" id="SM00829"/>
    </source>
</evidence>
<dbReference type="SUPFAM" id="SSF50129">
    <property type="entry name" value="GroES-like"/>
    <property type="match status" value="1"/>
</dbReference>
<dbReference type="RefSeq" id="WP_188763217.1">
    <property type="nucleotide sequence ID" value="NZ_BMJM01000008.1"/>
</dbReference>
<dbReference type="InterPro" id="IPR020843">
    <property type="entry name" value="ER"/>
</dbReference>
<dbReference type="PROSITE" id="PS00059">
    <property type="entry name" value="ADH_ZINC"/>
    <property type="match status" value="1"/>
</dbReference>
<dbReference type="GO" id="GO:0016616">
    <property type="term" value="F:oxidoreductase activity, acting on the CH-OH group of donors, NAD or NADP as acceptor"/>
    <property type="evidence" value="ECO:0007669"/>
    <property type="project" value="UniProtKB-ARBA"/>
</dbReference>
<evidence type="ECO:0000256" key="1">
    <source>
        <dbReference type="ARBA" id="ARBA00001947"/>
    </source>
</evidence>
<gene>
    <name evidence="8" type="ORF">GCM10011529_24180</name>
</gene>
<dbReference type="GO" id="GO:0008270">
    <property type="term" value="F:zinc ion binding"/>
    <property type="evidence" value="ECO:0007669"/>
    <property type="project" value="InterPro"/>
</dbReference>
<accession>A0A916ZYC1</accession>
<evidence type="ECO:0000256" key="4">
    <source>
        <dbReference type="ARBA" id="ARBA00022833"/>
    </source>
</evidence>
<dbReference type="PANTHER" id="PTHR43350">
    <property type="entry name" value="NAD-DEPENDENT ALCOHOL DEHYDROGENASE"/>
    <property type="match status" value="1"/>
</dbReference>
<dbReference type="Gene3D" id="3.90.180.10">
    <property type="entry name" value="Medium-chain alcohol dehydrogenases, catalytic domain"/>
    <property type="match status" value="1"/>
</dbReference>
<proteinExistence type="inferred from homology"/>
<keyword evidence="9" id="KW-1185">Reference proteome</keyword>
<evidence type="ECO:0000313" key="9">
    <source>
        <dbReference type="Proteomes" id="UP000635071"/>
    </source>
</evidence>
<dbReference type="Proteomes" id="UP000635071">
    <property type="component" value="Unassembled WGS sequence"/>
</dbReference>
<reference evidence="8" key="1">
    <citation type="journal article" date="2014" name="Int. J. Syst. Evol. Microbiol.">
        <title>Complete genome sequence of Corynebacterium casei LMG S-19264T (=DSM 44701T), isolated from a smear-ripened cheese.</title>
        <authorList>
            <consortium name="US DOE Joint Genome Institute (JGI-PGF)"/>
            <person name="Walter F."/>
            <person name="Albersmeier A."/>
            <person name="Kalinowski J."/>
            <person name="Ruckert C."/>
        </authorList>
    </citation>
    <scope>NUCLEOTIDE SEQUENCE</scope>
    <source>
        <strain evidence="8">CGMCC 1.15519</strain>
    </source>
</reference>
<dbReference type="SUPFAM" id="SSF51735">
    <property type="entry name" value="NAD(P)-binding Rossmann-fold domains"/>
    <property type="match status" value="1"/>
</dbReference>
<reference evidence="8" key="2">
    <citation type="submission" date="2020-09" db="EMBL/GenBank/DDBJ databases">
        <authorList>
            <person name="Sun Q."/>
            <person name="Zhou Y."/>
        </authorList>
    </citation>
    <scope>NUCLEOTIDE SEQUENCE</scope>
    <source>
        <strain evidence="8">CGMCC 1.15519</strain>
    </source>
</reference>
<keyword evidence="5" id="KW-0560">Oxidoreductase</keyword>
<evidence type="ECO:0000313" key="8">
    <source>
        <dbReference type="EMBL" id="GGE16899.1"/>
    </source>
</evidence>
<dbReference type="AlphaFoldDB" id="A0A916ZYC1"/>
<dbReference type="SMART" id="SM00829">
    <property type="entry name" value="PKS_ER"/>
    <property type="match status" value="1"/>
</dbReference>
<dbReference type="Pfam" id="PF08240">
    <property type="entry name" value="ADH_N"/>
    <property type="match status" value="1"/>
</dbReference>
<sequence>MPTAATAAVLRARGAPYALEPVVLAAIGPGQVRVRIHACGICFTDVGVQTYEQGLPLPQVLGHEGAGIVEAVGPGVTSVAAGDHVVLSYASCGACPSCSNAAPQYCANFMLLNYAGRLPDGRAPMVAAGQGEGGEIFGGFFGQSSFATHAIAYERNTVKVAASLDFATLAPFGCGMQTGAGTVYNSLKPRAGQSLVVMGTGSVGLAALMAAADLECTPLIAVDRNPDRLALATSLGATHTILADGADLAAAIRAIIPTGVDYIVDTTGVGPVIRAGTGALASRGQLAMLAVTPPGTEISINPNILLGGRALRGAVEGDADPQVFIPWLIARHRAGRFPHDRLITTYPFAEINAAVADMKSGKVVKPVLLMD</sequence>
<evidence type="ECO:0000256" key="5">
    <source>
        <dbReference type="ARBA" id="ARBA00023002"/>
    </source>
</evidence>
<organism evidence="8 9">
    <name type="scientific">Sandarakinorhabdus glacialis</name>
    <dbReference type="NCBI Taxonomy" id="1614636"/>
    <lineage>
        <taxon>Bacteria</taxon>
        <taxon>Pseudomonadati</taxon>
        <taxon>Pseudomonadota</taxon>
        <taxon>Alphaproteobacteria</taxon>
        <taxon>Sphingomonadales</taxon>
        <taxon>Sphingosinicellaceae</taxon>
        <taxon>Sandarakinorhabdus</taxon>
    </lineage>
</organism>
<comment type="cofactor">
    <cofactor evidence="1 6">
        <name>Zn(2+)</name>
        <dbReference type="ChEBI" id="CHEBI:29105"/>
    </cofactor>
</comment>
<dbReference type="InterPro" id="IPR002328">
    <property type="entry name" value="ADH_Zn_CS"/>
</dbReference>
<dbReference type="EMBL" id="BMJM01000008">
    <property type="protein sequence ID" value="GGE16899.1"/>
    <property type="molecule type" value="Genomic_DNA"/>
</dbReference>
<dbReference type="InterPro" id="IPR013154">
    <property type="entry name" value="ADH-like_N"/>
</dbReference>
<dbReference type="PANTHER" id="PTHR43350:SF17">
    <property type="entry name" value="NAD-DEPENDENT ALCOHOL DEHYDROGENASE"/>
    <property type="match status" value="1"/>
</dbReference>
<dbReference type="InterPro" id="IPR013149">
    <property type="entry name" value="ADH-like_C"/>
</dbReference>
<name>A0A916ZYC1_9SPHN</name>